<feature type="transmembrane region" description="Helical" evidence="5">
    <location>
        <begin position="69"/>
        <end position="93"/>
    </location>
</feature>
<dbReference type="PANTHER" id="PTHR28165">
    <property type="entry name" value="NON-CLASSICAL EXPORT PROTEIN 2-RELATED"/>
    <property type="match status" value="1"/>
</dbReference>
<keyword evidence="3 5" id="KW-1133">Transmembrane helix</keyword>
<dbReference type="AlphaFoldDB" id="A0A6A5YS96"/>
<keyword evidence="2 5" id="KW-0812">Transmembrane</keyword>
<feature type="transmembrane region" description="Helical" evidence="5">
    <location>
        <begin position="151"/>
        <end position="170"/>
    </location>
</feature>
<evidence type="ECO:0000313" key="8">
    <source>
        <dbReference type="Proteomes" id="UP000799770"/>
    </source>
</evidence>
<accession>A0A6A5YS96</accession>
<reference evidence="7" key="1">
    <citation type="journal article" date="2020" name="Stud. Mycol.">
        <title>101 Dothideomycetes genomes: a test case for predicting lifestyles and emergence of pathogens.</title>
        <authorList>
            <person name="Haridas S."/>
            <person name="Albert R."/>
            <person name="Binder M."/>
            <person name="Bloem J."/>
            <person name="Labutti K."/>
            <person name="Salamov A."/>
            <person name="Andreopoulos B."/>
            <person name="Baker S."/>
            <person name="Barry K."/>
            <person name="Bills G."/>
            <person name="Bluhm B."/>
            <person name="Cannon C."/>
            <person name="Castanera R."/>
            <person name="Culley D."/>
            <person name="Daum C."/>
            <person name="Ezra D."/>
            <person name="Gonzalez J."/>
            <person name="Henrissat B."/>
            <person name="Kuo A."/>
            <person name="Liang C."/>
            <person name="Lipzen A."/>
            <person name="Lutzoni F."/>
            <person name="Magnuson J."/>
            <person name="Mondo S."/>
            <person name="Nolan M."/>
            <person name="Ohm R."/>
            <person name="Pangilinan J."/>
            <person name="Park H.-J."/>
            <person name="Ramirez L."/>
            <person name="Alfaro M."/>
            <person name="Sun H."/>
            <person name="Tritt A."/>
            <person name="Yoshinaga Y."/>
            <person name="Zwiers L.-H."/>
            <person name="Turgeon B."/>
            <person name="Goodwin S."/>
            <person name="Spatafora J."/>
            <person name="Crous P."/>
            <person name="Grigoriev I."/>
        </authorList>
    </citation>
    <scope>NUCLEOTIDE SEQUENCE</scope>
    <source>
        <strain evidence="7">CBS 627.86</strain>
    </source>
</reference>
<dbReference type="Pfam" id="PF01284">
    <property type="entry name" value="MARVEL"/>
    <property type="match status" value="1"/>
</dbReference>
<dbReference type="OrthoDB" id="2017497at2759"/>
<dbReference type="Proteomes" id="UP000799770">
    <property type="component" value="Unassembled WGS sequence"/>
</dbReference>
<organism evidence="7 8">
    <name type="scientific">Lophiotrema nucula</name>
    <dbReference type="NCBI Taxonomy" id="690887"/>
    <lineage>
        <taxon>Eukaryota</taxon>
        <taxon>Fungi</taxon>
        <taxon>Dikarya</taxon>
        <taxon>Ascomycota</taxon>
        <taxon>Pezizomycotina</taxon>
        <taxon>Dothideomycetes</taxon>
        <taxon>Pleosporomycetidae</taxon>
        <taxon>Pleosporales</taxon>
        <taxon>Lophiotremataceae</taxon>
        <taxon>Lophiotrema</taxon>
    </lineage>
</organism>
<evidence type="ECO:0000259" key="6">
    <source>
        <dbReference type="Pfam" id="PF01284"/>
    </source>
</evidence>
<protein>
    <submittedName>
        <fullName evidence="7">Marvel domain-containing protein</fullName>
    </submittedName>
</protein>
<dbReference type="GO" id="GO:0070941">
    <property type="term" value="P:eisosome assembly"/>
    <property type="evidence" value="ECO:0007669"/>
    <property type="project" value="TreeGrafter"/>
</dbReference>
<evidence type="ECO:0000256" key="1">
    <source>
        <dbReference type="ARBA" id="ARBA00004141"/>
    </source>
</evidence>
<gene>
    <name evidence="7" type="ORF">BDV96DRAFT_668501</name>
</gene>
<dbReference type="GO" id="GO:0032126">
    <property type="term" value="C:eisosome"/>
    <property type="evidence" value="ECO:0007669"/>
    <property type="project" value="TreeGrafter"/>
</dbReference>
<feature type="transmembrane region" description="Helical" evidence="5">
    <location>
        <begin position="41"/>
        <end position="63"/>
    </location>
</feature>
<name>A0A6A5YS96_9PLEO</name>
<sequence length="174" mass="18564">MALALASLGLRGFQALFAIVIFGLSVSLIKTNYGHAPAMHGYAAFLGSVSLIAAIAGIAANWLESLNDLVLMIIDATILVANIAGGVIIAFMIRGIKCSKNQGSQNAALNLVYNKLIYDNCDKNTACQSNDTDAWLGKILWRCRSNQASSAFMFLLALALAASVAIAYLHRKNR</sequence>
<evidence type="ECO:0000256" key="3">
    <source>
        <dbReference type="ARBA" id="ARBA00022989"/>
    </source>
</evidence>
<comment type="subcellular location">
    <subcellularLocation>
        <location evidence="1">Membrane</location>
        <topology evidence="1">Multi-pass membrane protein</topology>
    </subcellularLocation>
</comment>
<keyword evidence="4 5" id="KW-0472">Membrane</keyword>
<evidence type="ECO:0000256" key="2">
    <source>
        <dbReference type="ARBA" id="ARBA00022692"/>
    </source>
</evidence>
<dbReference type="InterPro" id="IPR008253">
    <property type="entry name" value="Marvel"/>
</dbReference>
<feature type="transmembrane region" description="Helical" evidence="5">
    <location>
        <begin position="12"/>
        <end position="29"/>
    </location>
</feature>
<evidence type="ECO:0000313" key="7">
    <source>
        <dbReference type="EMBL" id="KAF2110035.1"/>
    </source>
</evidence>
<dbReference type="GO" id="GO:0005886">
    <property type="term" value="C:plasma membrane"/>
    <property type="evidence" value="ECO:0007669"/>
    <property type="project" value="TreeGrafter"/>
</dbReference>
<dbReference type="InterPro" id="IPR052649">
    <property type="entry name" value="NCE102-like"/>
</dbReference>
<dbReference type="GO" id="GO:0072659">
    <property type="term" value="P:protein localization to plasma membrane"/>
    <property type="evidence" value="ECO:0007669"/>
    <property type="project" value="TreeGrafter"/>
</dbReference>
<proteinExistence type="predicted"/>
<evidence type="ECO:0000256" key="5">
    <source>
        <dbReference type="SAM" id="Phobius"/>
    </source>
</evidence>
<dbReference type="EMBL" id="ML977339">
    <property type="protein sequence ID" value="KAF2110035.1"/>
    <property type="molecule type" value="Genomic_DNA"/>
</dbReference>
<dbReference type="PANTHER" id="PTHR28165:SF2">
    <property type="entry name" value="MARVEL DOMAIN-CONTAINING PROTEIN"/>
    <property type="match status" value="1"/>
</dbReference>
<keyword evidence="8" id="KW-1185">Reference proteome</keyword>
<feature type="domain" description="MARVEL" evidence="6">
    <location>
        <begin position="7"/>
        <end position="165"/>
    </location>
</feature>
<evidence type="ECO:0000256" key="4">
    <source>
        <dbReference type="ARBA" id="ARBA00023136"/>
    </source>
</evidence>